<evidence type="ECO:0000313" key="2">
    <source>
        <dbReference type="Proteomes" id="UP001219525"/>
    </source>
</evidence>
<reference evidence="1" key="1">
    <citation type="submission" date="2023-03" db="EMBL/GenBank/DDBJ databases">
        <title>Massive genome expansion in bonnet fungi (Mycena s.s.) driven by repeated elements and novel gene families across ecological guilds.</title>
        <authorList>
            <consortium name="Lawrence Berkeley National Laboratory"/>
            <person name="Harder C.B."/>
            <person name="Miyauchi S."/>
            <person name="Viragh M."/>
            <person name="Kuo A."/>
            <person name="Thoen E."/>
            <person name="Andreopoulos B."/>
            <person name="Lu D."/>
            <person name="Skrede I."/>
            <person name="Drula E."/>
            <person name="Henrissat B."/>
            <person name="Morin E."/>
            <person name="Kohler A."/>
            <person name="Barry K."/>
            <person name="LaButti K."/>
            <person name="Morin E."/>
            <person name="Salamov A."/>
            <person name="Lipzen A."/>
            <person name="Mereny Z."/>
            <person name="Hegedus B."/>
            <person name="Baldrian P."/>
            <person name="Stursova M."/>
            <person name="Weitz H."/>
            <person name="Taylor A."/>
            <person name="Grigoriev I.V."/>
            <person name="Nagy L.G."/>
            <person name="Martin F."/>
            <person name="Kauserud H."/>
        </authorList>
    </citation>
    <scope>NUCLEOTIDE SEQUENCE</scope>
    <source>
        <strain evidence="1">9144</strain>
    </source>
</reference>
<proteinExistence type="predicted"/>
<gene>
    <name evidence="1" type="ORF">GGX14DRAFT_609834</name>
</gene>
<protein>
    <submittedName>
        <fullName evidence="1">Uncharacterized protein</fullName>
    </submittedName>
</protein>
<keyword evidence="2" id="KW-1185">Reference proteome</keyword>
<dbReference type="Proteomes" id="UP001219525">
    <property type="component" value="Unassembled WGS sequence"/>
</dbReference>
<comment type="caution">
    <text evidence="1">The sequence shown here is derived from an EMBL/GenBank/DDBJ whole genome shotgun (WGS) entry which is preliminary data.</text>
</comment>
<dbReference type="EMBL" id="JARJCW010000018">
    <property type="protein sequence ID" value="KAJ7214946.1"/>
    <property type="molecule type" value="Genomic_DNA"/>
</dbReference>
<name>A0AAD6YFY2_9AGAR</name>
<sequence length="222" mass="24254">MSSTFMSAFDDLSSTVPSCSISESSDLASAALTLRDRRGFTLSLTFAPFLPNIAPKGALGPSLSNLPRRKRSSVVSIDLPAPLPVPAPAPVDLGRTEYFSAAHEAPLCPIQGRTSSSARILLWLSYVYIIVLYEHLEGLQNFTSVVLLHIFQTKNSKSQKNSINSFRSSDLGVTYSDIGCMGPARFQLRHAADIQRALLCVQFKSGPRPLRASLVARSRQWQ</sequence>
<accession>A0AAD6YFY2</accession>
<evidence type="ECO:0000313" key="1">
    <source>
        <dbReference type="EMBL" id="KAJ7214946.1"/>
    </source>
</evidence>
<organism evidence="1 2">
    <name type="scientific">Mycena pura</name>
    <dbReference type="NCBI Taxonomy" id="153505"/>
    <lineage>
        <taxon>Eukaryota</taxon>
        <taxon>Fungi</taxon>
        <taxon>Dikarya</taxon>
        <taxon>Basidiomycota</taxon>
        <taxon>Agaricomycotina</taxon>
        <taxon>Agaricomycetes</taxon>
        <taxon>Agaricomycetidae</taxon>
        <taxon>Agaricales</taxon>
        <taxon>Marasmiineae</taxon>
        <taxon>Mycenaceae</taxon>
        <taxon>Mycena</taxon>
    </lineage>
</organism>
<dbReference type="AlphaFoldDB" id="A0AAD6YFY2"/>